<dbReference type="InterPro" id="IPR011663">
    <property type="entry name" value="UTRA"/>
</dbReference>
<feature type="domain" description="HTH gntR-type" evidence="4">
    <location>
        <begin position="12"/>
        <end position="80"/>
    </location>
</feature>
<comment type="caution">
    <text evidence="5">The sequence shown here is derived from an EMBL/GenBank/DDBJ whole genome shotgun (WGS) entry which is preliminary data.</text>
</comment>
<evidence type="ECO:0000256" key="2">
    <source>
        <dbReference type="ARBA" id="ARBA00023125"/>
    </source>
</evidence>
<dbReference type="Pfam" id="PF07702">
    <property type="entry name" value="UTRA"/>
    <property type="match status" value="1"/>
</dbReference>
<evidence type="ECO:0000256" key="3">
    <source>
        <dbReference type="ARBA" id="ARBA00023163"/>
    </source>
</evidence>
<dbReference type="PROSITE" id="PS50949">
    <property type="entry name" value="HTH_GNTR"/>
    <property type="match status" value="1"/>
</dbReference>
<dbReference type="InterPro" id="IPR036390">
    <property type="entry name" value="WH_DNA-bd_sf"/>
</dbReference>
<dbReference type="Pfam" id="PF00392">
    <property type="entry name" value="GntR"/>
    <property type="match status" value="1"/>
</dbReference>
<evidence type="ECO:0000313" key="5">
    <source>
        <dbReference type="EMBL" id="HIX94695.1"/>
    </source>
</evidence>
<dbReference type="SUPFAM" id="SSF46785">
    <property type="entry name" value="Winged helix' DNA-binding domain"/>
    <property type="match status" value="1"/>
</dbReference>
<reference evidence="5" key="2">
    <citation type="submission" date="2021-04" db="EMBL/GenBank/DDBJ databases">
        <authorList>
            <person name="Gilroy R."/>
        </authorList>
    </citation>
    <scope>NUCLEOTIDE SEQUENCE</scope>
    <source>
        <strain evidence="5">ChiHecec2B26-7398</strain>
    </source>
</reference>
<evidence type="ECO:0000313" key="6">
    <source>
        <dbReference type="Proteomes" id="UP000886751"/>
    </source>
</evidence>
<reference evidence="5" key="1">
    <citation type="journal article" date="2021" name="PeerJ">
        <title>Extensive microbial diversity within the chicken gut microbiome revealed by metagenomics and culture.</title>
        <authorList>
            <person name="Gilroy R."/>
            <person name="Ravi A."/>
            <person name="Getino M."/>
            <person name="Pursley I."/>
            <person name="Horton D.L."/>
            <person name="Alikhan N.F."/>
            <person name="Baker D."/>
            <person name="Gharbi K."/>
            <person name="Hall N."/>
            <person name="Watson M."/>
            <person name="Adriaenssens E.M."/>
            <person name="Foster-Nyarko E."/>
            <person name="Jarju S."/>
            <person name="Secka A."/>
            <person name="Antonio M."/>
            <person name="Oren A."/>
            <person name="Chaudhuri R.R."/>
            <person name="La Ragione R."/>
            <person name="Hildebrand F."/>
            <person name="Pallen M.J."/>
        </authorList>
    </citation>
    <scope>NUCLEOTIDE SEQUENCE</scope>
    <source>
        <strain evidence="5">ChiHecec2B26-7398</strain>
    </source>
</reference>
<dbReference type="InterPro" id="IPR036388">
    <property type="entry name" value="WH-like_DNA-bd_sf"/>
</dbReference>
<keyword evidence="3" id="KW-0804">Transcription</keyword>
<proteinExistence type="predicted"/>
<evidence type="ECO:0000256" key="1">
    <source>
        <dbReference type="ARBA" id="ARBA00023015"/>
    </source>
</evidence>
<dbReference type="InterPro" id="IPR000524">
    <property type="entry name" value="Tscrpt_reg_HTH_GntR"/>
</dbReference>
<dbReference type="GO" id="GO:0045892">
    <property type="term" value="P:negative regulation of DNA-templated transcription"/>
    <property type="evidence" value="ECO:0007669"/>
    <property type="project" value="TreeGrafter"/>
</dbReference>
<dbReference type="PANTHER" id="PTHR44846">
    <property type="entry name" value="MANNOSYL-D-GLYCERATE TRANSPORT/METABOLISM SYSTEM REPRESSOR MNGR-RELATED"/>
    <property type="match status" value="1"/>
</dbReference>
<dbReference type="PRINTS" id="PR00035">
    <property type="entry name" value="HTHGNTR"/>
</dbReference>
<dbReference type="EMBL" id="DXEI01000071">
    <property type="protein sequence ID" value="HIX94695.1"/>
    <property type="molecule type" value="Genomic_DNA"/>
</dbReference>
<evidence type="ECO:0000259" key="4">
    <source>
        <dbReference type="PROSITE" id="PS50949"/>
    </source>
</evidence>
<dbReference type="SUPFAM" id="SSF64288">
    <property type="entry name" value="Chorismate lyase-like"/>
    <property type="match status" value="1"/>
</dbReference>
<dbReference type="InterPro" id="IPR050679">
    <property type="entry name" value="Bact_HTH_transcr_reg"/>
</dbReference>
<dbReference type="CDD" id="cd07377">
    <property type="entry name" value="WHTH_GntR"/>
    <property type="match status" value="1"/>
</dbReference>
<dbReference type="SMART" id="SM00345">
    <property type="entry name" value="HTH_GNTR"/>
    <property type="match status" value="1"/>
</dbReference>
<keyword evidence="2" id="KW-0238">DNA-binding</keyword>
<name>A0A9D1Y3F0_9FIRM</name>
<protein>
    <submittedName>
        <fullName evidence="5">GntR family transcriptional regulator</fullName>
    </submittedName>
</protein>
<organism evidence="5 6">
    <name type="scientific">Candidatus Gemmiger excrementipullorum</name>
    <dbReference type="NCBI Taxonomy" id="2838610"/>
    <lineage>
        <taxon>Bacteria</taxon>
        <taxon>Bacillati</taxon>
        <taxon>Bacillota</taxon>
        <taxon>Clostridia</taxon>
        <taxon>Eubacteriales</taxon>
        <taxon>Gemmiger</taxon>
    </lineage>
</organism>
<dbReference type="AlphaFoldDB" id="A0A9D1Y3F0"/>
<dbReference type="Gene3D" id="3.40.1410.10">
    <property type="entry name" value="Chorismate lyase-like"/>
    <property type="match status" value="1"/>
</dbReference>
<sequence length="250" mass="27808">MQTPTETPLGGALRSQQTAEWLLQQLRSGQLAGAVQLPSEQELAGMLGVSRTVVRDALSVLERAGYMERVRGIGTLVNREVLEADNRLDQKIEFYSMIRAAGYEPHSDTVSVTRETAAPALAKRLALPAGQEHTLVFVRRRVLAGDRPVLHSTDIFPLALLGGRRPDTLDFTQPIFTLLQTICGLEVTKTLAHLRAVPGPPAVRRQLELRADQALMQLDETCYTRLCQPVLCCRTLYTDFFDFSIVRKLL</sequence>
<dbReference type="PANTHER" id="PTHR44846:SF17">
    <property type="entry name" value="GNTR-FAMILY TRANSCRIPTIONAL REGULATOR"/>
    <property type="match status" value="1"/>
</dbReference>
<dbReference type="GO" id="GO:0003677">
    <property type="term" value="F:DNA binding"/>
    <property type="evidence" value="ECO:0007669"/>
    <property type="project" value="UniProtKB-KW"/>
</dbReference>
<dbReference type="GO" id="GO:0003700">
    <property type="term" value="F:DNA-binding transcription factor activity"/>
    <property type="evidence" value="ECO:0007669"/>
    <property type="project" value="InterPro"/>
</dbReference>
<dbReference type="InterPro" id="IPR028978">
    <property type="entry name" value="Chorismate_lyase_/UTRA_dom_sf"/>
</dbReference>
<dbReference type="Gene3D" id="1.10.10.10">
    <property type="entry name" value="Winged helix-like DNA-binding domain superfamily/Winged helix DNA-binding domain"/>
    <property type="match status" value="1"/>
</dbReference>
<gene>
    <name evidence="5" type="ORF">H9846_04480</name>
</gene>
<dbReference type="SMART" id="SM00866">
    <property type="entry name" value="UTRA"/>
    <property type="match status" value="1"/>
</dbReference>
<keyword evidence="1" id="KW-0805">Transcription regulation</keyword>
<dbReference type="Proteomes" id="UP000886751">
    <property type="component" value="Unassembled WGS sequence"/>
</dbReference>
<accession>A0A9D1Y3F0</accession>